<feature type="transmembrane region" description="Helical" evidence="8">
    <location>
        <begin position="162"/>
        <end position="187"/>
    </location>
</feature>
<dbReference type="Pfam" id="PF01594">
    <property type="entry name" value="AI-2E_transport"/>
    <property type="match status" value="1"/>
</dbReference>
<evidence type="ECO:0000313" key="9">
    <source>
        <dbReference type="EMBL" id="SEB59398.1"/>
    </source>
</evidence>
<protein>
    <submittedName>
        <fullName evidence="9">Predicted PurR-regulated permease PerM</fullName>
    </submittedName>
</protein>
<comment type="subcellular location">
    <subcellularLocation>
        <location evidence="1">Cell membrane</location>
        <topology evidence="1">Multi-pass membrane protein</topology>
    </subcellularLocation>
</comment>
<feature type="transmembrane region" description="Helical" evidence="8">
    <location>
        <begin position="27"/>
        <end position="48"/>
    </location>
</feature>
<evidence type="ECO:0000256" key="4">
    <source>
        <dbReference type="ARBA" id="ARBA00022475"/>
    </source>
</evidence>
<accession>A0A1H4KMR6</accession>
<evidence type="ECO:0000256" key="3">
    <source>
        <dbReference type="ARBA" id="ARBA00022448"/>
    </source>
</evidence>
<keyword evidence="5 8" id="KW-0812">Transmembrane</keyword>
<dbReference type="Proteomes" id="UP000199183">
    <property type="component" value="Unassembled WGS sequence"/>
</dbReference>
<evidence type="ECO:0000256" key="5">
    <source>
        <dbReference type="ARBA" id="ARBA00022692"/>
    </source>
</evidence>
<evidence type="ECO:0000313" key="10">
    <source>
        <dbReference type="Proteomes" id="UP000199183"/>
    </source>
</evidence>
<keyword evidence="7 8" id="KW-0472">Membrane</keyword>
<dbReference type="STRING" id="640635.SAMN04489806_1218"/>
<feature type="transmembrane region" description="Helical" evidence="8">
    <location>
        <begin position="273"/>
        <end position="298"/>
    </location>
</feature>
<keyword evidence="4" id="KW-1003">Cell membrane</keyword>
<organism evidence="9 10">
    <name type="scientific">Paramicrobacterium humi</name>
    <dbReference type="NCBI Taxonomy" id="640635"/>
    <lineage>
        <taxon>Bacteria</taxon>
        <taxon>Bacillati</taxon>
        <taxon>Actinomycetota</taxon>
        <taxon>Actinomycetes</taxon>
        <taxon>Micrococcales</taxon>
        <taxon>Microbacteriaceae</taxon>
        <taxon>Paramicrobacterium</taxon>
    </lineage>
</organism>
<evidence type="ECO:0000256" key="7">
    <source>
        <dbReference type="ARBA" id="ARBA00023136"/>
    </source>
</evidence>
<feature type="transmembrane region" description="Helical" evidence="8">
    <location>
        <begin position="319"/>
        <end position="352"/>
    </location>
</feature>
<gene>
    <name evidence="9" type="ORF">SAMN04489806_1218</name>
</gene>
<feature type="transmembrane region" description="Helical" evidence="8">
    <location>
        <begin position="54"/>
        <end position="71"/>
    </location>
</feature>
<evidence type="ECO:0000256" key="1">
    <source>
        <dbReference type="ARBA" id="ARBA00004651"/>
    </source>
</evidence>
<dbReference type="PANTHER" id="PTHR21716">
    <property type="entry name" value="TRANSMEMBRANE PROTEIN"/>
    <property type="match status" value="1"/>
</dbReference>
<dbReference type="InterPro" id="IPR002549">
    <property type="entry name" value="AI-2E-like"/>
</dbReference>
<evidence type="ECO:0000256" key="6">
    <source>
        <dbReference type="ARBA" id="ARBA00022989"/>
    </source>
</evidence>
<dbReference type="RefSeq" id="WP_091181356.1">
    <property type="nucleotide sequence ID" value="NZ_FNRY01000001.1"/>
</dbReference>
<name>A0A1H4KMR6_9MICO</name>
<dbReference type="GO" id="GO:0055085">
    <property type="term" value="P:transmembrane transport"/>
    <property type="evidence" value="ECO:0007669"/>
    <property type="project" value="TreeGrafter"/>
</dbReference>
<feature type="transmembrane region" description="Helical" evidence="8">
    <location>
        <begin position="83"/>
        <end position="108"/>
    </location>
</feature>
<reference evidence="9 10" key="1">
    <citation type="submission" date="2016-10" db="EMBL/GenBank/DDBJ databases">
        <authorList>
            <person name="de Groot N.N."/>
        </authorList>
    </citation>
    <scope>NUCLEOTIDE SEQUENCE [LARGE SCALE GENOMIC DNA]</scope>
    <source>
        <strain evidence="9 10">DSM 21799</strain>
    </source>
</reference>
<evidence type="ECO:0000256" key="2">
    <source>
        <dbReference type="ARBA" id="ARBA00009773"/>
    </source>
</evidence>
<dbReference type="EMBL" id="FNRY01000001">
    <property type="protein sequence ID" value="SEB59398.1"/>
    <property type="molecule type" value="Genomic_DNA"/>
</dbReference>
<keyword evidence="10" id="KW-1185">Reference proteome</keyword>
<keyword evidence="3" id="KW-0813">Transport</keyword>
<feature type="transmembrane region" description="Helical" evidence="8">
    <location>
        <begin position="242"/>
        <end position="267"/>
    </location>
</feature>
<dbReference type="PANTHER" id="PTHR21716:SF53">
    <property type="entry name" value="PERMEASE PERM-RELATED"/>
    <property type="match status" value="1"/>
</dbReference>
<sequence>MGLFVRASTAPESEEHPSIWRDGFGRLATRCVQILAVLAVTVVVVYALIQLKLILIPVLLALIFASAFNPLMRALRSRGVPSVLATIIALVSVLVIIGAVVWLVVWAVESQWDELVESASNGFTTLQEYFAHLPITIDQAQIDEWRDTAVGFLTSSQFGSGALAGVSATANFLTGLVLMVVVLFFFLKDGPKIWEFLLRPFVGKEYQRAIRIGDKTVDTLGGYARGTAIVAAVDAIGIGIGLLILQVPLAIPLAVIVFLTAFIPIVGATLAGILAALVALVTNGPVTALIVVGIVVLVNQLEGNFLQPVVMGRSLKLHALVILLALTAGTILGGIIGAVISVPTAAVAWGIVTVWNGENEPAKPMQQKRPEVT</sequence>
<dbReference type="AlphaFoldDB" id="A0A1H4KMR6"/>
<comment type="similarity">
    <text evidence="2">Belongs to the autoinducer-2 exporter (AI-2E) (TC 2.A.86) family.</text>
</comment>
<dbReference type="OrthoDB" id="9784366at2"/>
<dbReference type="GO" id="GO:0005886">
    <property type="term" value="C:plasma membrane"/>
    <property type="evidence" value="ECO:0007669"/>
    <property type="project" value="UniProtKB-SubCell"/>
</dbReference>
<evidence type="ECO:0000256" key="8">
    <source>
        <dbReference type="SAM" id="Phobius"/>
    </source>
</evidence>
<keyword evidence="6 8" id="KW-1133">Transmembrane helix</keyword>
<proteinExistence type="inferred from homology"/>